<dbReference type="Proteomes" id="UP001500751">
    <property type="component" value="Unassembled WGS sequence"/>
</dbReference>
<proteinExistence type="predicted"/>
<dbReference type="Pfam" id="PF06841">
    <property type="entry name" value="Phage_T4_gp19"/>
    <property type="match status" value="1"/>
</dbReference>
<name>A0ABN2TMI2_9ACTN</name>
<dbReference type="InterPro" id="IPR010667">
    <property type="entry name" value="Phage_T4_Gp19"/>
</dbReference>
<evidence type="ECO:0000313" key="2">
    <source>
        <dbReference type="Proteomes" id="UP001500751"/>
    </source>
</evidence>
<dbReference type="RefSeq" id="WP_344663945.1">
    <property type="nucleotide sequence ID" value="NZ_BAAAQN010000003.1"/>
</dbReference>
<dbReference type="PANTHER" id="PTHR38009">
    <property type="entry name" value="CONSERVED HYPOTHETICAL PHAGE TAIL PROTEIN"/>
    <property type="match status" value="1"/>
</dbReference>
<organism evidence="1 2">
    <name type="scientific">Catenulispora yoronensis</name>
    <dbReference type="NCBI Taxonomy" id="450799"/>
    <lineage>
        <taxon>Bacteria</taxon>
        <taxon>Bacillati</taxon>
        <taxon>Actinomycetota</taxon>
        <taxon>Actinomycetes</taxon>
        <taxon>Catenulisporales</taxon>
        <taxon>Catenulisporaceae</taxon>
        <taxon>Catenulispora</taxon>
    </lineage>
</organism>
<comment type="caution">
    <text evidence="1">The sequence shown here is derived from an EMBL/GenBank/DDBJ whole genome shotgun (WGS) entry which is preliminary data.</text>
</comment>
<dbReference type="InterPro" id="IPR011747">
    <property type="entry name" value="CHP02241"/>
</dbReference>
<accession>A0ABN2TMI2</accession>
<gene>
    <name evidence="1" type="ORF">GCM10009839_06370</name>
</gene>
<dbReference type="PANTHER" id="PTHR38009:SF1">
    <property type="entry name" value="CONSERVED HYPOTHETICAL PHAGE TAIL PROTEIN"/>
    <property type="match status" value="1"/>
</dbReference>
<keyword evidence="2" id="KW-1185">Reference proteome</keyword>
<dbReference type="EMBL" id="BAAAQN010000003">
    <property type="protein sequence ID" value="GAA2014209.1"/>
    <property type="molecule type" value="Genomic_DNA"/>
</dbReference>
<dbReference type="NCBIfam" id="TIGR02241">
    <property type="entry name" value="conserved hypothetical phage tail region protein"/>
    <property type="match status" value="1"/>
</dbReference>
<sequence length="142" mass="15580">MSEQPFATSVRFRVTIGAVDLGSFTTCDGLACEVEVEEHWEGGLDSHPWILPSRLRYSHIVLTRPLTASAVAAWQWVQAQVLLPVPVTGRIVALAPDHSPIVRWDLDRVVPVRWTGPSFTAESSQAAMETLELAHHGFLVAG</sequence>
<evidence type="ECO:0000313" key="1">
    <source>
        <dbReference type="EMBL" id="GAA2014209.1"/>
    </source>
</evidence>
<protein>
    <submittedName>
        <fullName evidence="1">Phage tail protein</fullName>
    </submittedName>
</protein>
<reference evidence="1 2" key="1">
    <citation type="journal article" date="2019" name="Int. J. Syst. Evol. Microbiol.">
        <title>The Global Catalogue of Microorganisms (GCM) 10K type strain sequencing project: providing services to taxonomists for standard genome sequencing and annotation.</title>
        <authorList>
            <consortium name="The Broad Institute Genomics Platform"/>
            <consortium name="The Broad Institute Genome Sequencing Center for Infectious Disease"/>
            <person name="Wu L."/>
            <person name="Ma J."/>
        </authorList>
    </citation>
    <scope>NUCLEOTIDE SEQUENCE [LARGE SCALE GENOMIC DNA]</scope>
    <source>
        <strain evidence="1 2">JCM 16014</strain>
    </source>
</reference>